<comment type="caution">
    <text evidence="1">The sequence shown here is derived from an EMBL/GenBank/DDBJ whole genome shotgun (WGS) entry which is preliminary data.</text>
</comment>
<organism evidence="1 2">
    <name type="scientific">Paenarthrobacter nitroguajacolicus</name>
    <name type="common">Arthrobacter nitroguajacolicus</name>
    <dbReference type="NCBI Taxonomy" id="211146"/>
    <lineage>
        <taxon>Bacteria</taxon>
        <taxon>Bacillati</taxon>
        <taxon>Actinomycetota</taxon>
        <taxon>Actinomycetes</taxon>
        <taxon>Micrococcales</taxon>
        <taxon>Micrococcaceae</taxon>
        <taxon>Paenarthrobacter</taxon>
    </lineage>
</organism>
<dbReference type="OrthoDB" id="262125at2"/>
<dbReference type="Gene3D" id="2.120.10.30">
    <property type="entry name" value="TolB, C-terminal domain"/>
    <property type="match status" value="1"/>
</dbReference>
<accession>A0A558H111</accession>
<dbReference type="EMBL" id="VNFK01000007">
    <property type="protein sequence ID" value="TVU62820.1"/>
    <property type="molecule type" value="Genomic_DNA"/>
</dbReference>
<dbReference type="SUPFAM" id="SSF69304">
    <property type="entry name" value="Tricorn protease N-terminal domain"/>
    <property type="match status" value="1"/>
</dbReference>
<protein>
    <submittedName>
        <fullName evidence="1">Biopolymer transporter Tol</fullName>
    </submittedName>
</protein>
<dbReference type="AlphaFoldDB" id="A0A558H111"/>
<dbReference type="RefSeq" id="WP_144650246.1">
    <property type="nucleotide sequence ID" value="NZ_VNFK01000007.1"/>
</dbReference>
<reference evidence="1 2" key="1">
    <citation type="submission" date="2019-07" db="EMBL/GenBank/DDBJ databases">
        <title>Diversity of Bacteria from Kongsfjorden, Arctic.</title>
        <authorList>
            <person name="Yu Y."/>
        </authorList>
    </citation>
    <scope>NUCLEOTIDE SEQUENCE [LARGE SCALE GENOMIC DNA]</scope>
    <source>
        <strain evidence="1 2">SM1928</strain>
    </source>
</reference>
<evidence type="ECO:0000313" key="2">
    <source>
        <dbReference type="Proteomes" id="UP000316500"/>
    </source>
</evidence>
<name>A0A558H111_PAENT</name>
<gene>
    <name evidence="1" type="ORF">FQP90_11380</name>
</gene>
<sequence length="302" mass="32076">MIRTLQPGQRCEVWIASVTGQAELVYSTDGVLFEAPNWTLDGGALVLNGDGRLWTLEVSGGSGGQPKEIPLSGIPALNNDHVLAPGGEGIFLSANDGHIYRGLLEGGPATRITDDDGCFHFLHGVSPDGKELAYVGIEAGDFTQPGRLMTIASDGGAAARVDARPLDVGSGHCDGPEYSPDGKWLYLNTESFTTAPGHAQLARIRVDGSNFEQLLDSETVDWFPHLSPDGSHATYLRFPSGTVGHPADVPVAVVLVSTEDWTVPLHTWPLFGGQGTLNVNSWSPDSTHFAFVAYPLADSTKD</sequence>
<proteinExistence type="predicted"/>
<dbReference type="InterPro" id="IPR011042">
    <property type="entry name" value="6-blade_b-propeller_TolB-like"/>
</dbReference>
<dbReference type="Proteomes" id="UP000316500">
    <property type="component" value="Unassembled WGS sequence"/>
</dbReference>
<evidence type="ECO:0000313" key="1">
    <source>
        <dbReference type="EMBL" id="TVU62820.1"/>
    </source>
</evidence>